<dbReference type="SUPFAM" id="SSF52768">
    <property type="entry name" value="Arginase/deacetylase"/>
    <property type="match status" value="1"/>
</dbReference>
<dbReference type="Pfam" id="PF00850">
    <property type="entry name" value="Hist_deacetyl"/>
    <property type="match status" value="1"/>
</dbReference>
<dbReference type="GO" id="GO:0040029">
    <property type="term" value="P:epigenetic regulation of gene expression"/>
    <property type="evidence" value="ECO:0007669"/>
    <property type="project" value="TreeGrafter"/>
</dbReference>
<dbReference type="Proteomes" id="UP000789595">
    <property type="component" value="Unassembled WGS sequence"/>
</dbReference>
<dbReference type="GO" id="GO:0004407">
    <property type="term" value="F:histone deacetylase activity"/>
    <property type="evidence" value="ECO:0007669"/>
    <property type="project" value="TreeGrafter"/>
</dbReference>
<proteinExistence type="predicted"/>
<comment type="caution">
    <text evidence="3">The sequence shown here is derived from an EMBL/GenBank/DDBJ whole genome shotgun (WGS) entry which is preliminary data.</text>
</comment>
<evidence type="ECO:0000313" key="4">
    <source>
        <dbReference type="Proteomes" id="UP000789595"/>
    </source>
</evidence>
<feature type="domain" description="Histone deacetylase" evidence="2">
    <location>
        <begin position="159"/>
        <end position="484"/>
    </location>
</feature>
<dbReference type="InterPro" id="IPR023696">
    <property type="entry name" value="Ureohydrolase_dom_sf"/>
</dbReference>
<keyword evidence="4" id="KW-1185">Reference proteome</keyword>
<feature type="region of interest" description="Disordered" evidence="1">
    <location>
        <begin position="1"/>
        <end position="44"/>
    </location>
</feature>
<organism evidence="3 4">
    <name type="scientific">Pelagomonas calceolata</name>
    <dbReference type="NCBI Taxonomy" id="35677"/>
    <lineage>
        <taxon>Eukaryota</taxon>
        <taxon>Sar</taxon>
        <taxon>Stramenopiles</taxon>
        <taxon>Ochrophyta</taxon>
        <taxon>Pelagophyceae</taxon>
        <taxon>Pelagomonadales</taxon>
        <taxon>Pelagomonadaceae</taxon>
        <taxon>Pelagomonas</taxon>
    </lineage>
</organism>
<accession>A0A8J2T2D3</accession>
<name>A0A8J2T2D3_9STRA</name>
<gene>
    <name evidence="3" type="ORF">PECAL_6P03730</name>
</gene>
<dbReference type="EMBL" id="CAKKNE010000006">
    <property type="protein sequence ID" value="CAH0378775.1"/>
    <property type="molecule type" value="Genomic_DNA"/>
</dbReference>
<dbReference type="PANTHER" id="PTHR10625:SF26">
    <property type="entry name" value="HISTONE DEACETYLASE DOMAIN-CONTAINING PROTEIN"/>
    <property type="match status" value="1"/>
</dbReference>
<dbReference type="Gene3D" id="3.40.800.20">
    <property type="entry name" value="Histone deacetylase domain"/>
    <property type="match status" value="1"/>
</dbReference>
<dbReference type="InterPro" id="IPR037138">
    <property type="entry name" value="His_deacetylse_dom_sf"/>
</dbReference>
<feature type="compositionally biased region" description="Basic and acidic residues" evidence="1">
    <location>
        <begin position="63"/>
        <end position="86"/>
    </location>
</feature>
<evidence type="ECO:0000259" key="2">
    <source>
        <dbReference type="Pfam" id="PF00850"/>
    </source>
</evidence>
<dbReference type="GO" id="GO:0005737">
    <property type="term" value="C:cytoplasm"/>
    <property type="evidence" value="ECO:0007669"/>
    <property type="project" value="TreeGrafter"/>
</dbReference>
<evidence type="ECO:0000256" key="1">
    <source>
        <dbReference type="SAM" id="MobiDB-lite"/>
    </source>
</evidence>
<feature type="region of interest" description="Disordered" evidence="1">
    <location>
        <begin position="489"/>
        <end position="510"/>
    </location>
</feature>
<dbReference type="GO" id="GO:0000118">
    <property type="term" value="C:histone deacetylase complex"/>
    <property type="evidence" value="ECO:0007669"/>
    <property type="project" value="TreeGrafter"/>
</dbReference>
<dbReference type="AlphaFoldDB" id="A0A8J2T2D3"/>
<protein>
    <recommendedName>
        <fullName evidence="2">Histone deacetylase domain-containing protein</fullName>
    </recommendedName>
</protein>
<sequence>MATTRAAAASQNDERMRAAVPPIAFEPHDLGPQSPETSSDVVDSLTPALMRVNLDKKRGADDLRVSFDRSSDEDGPRSNRSGDSKRSSLGQTPVGIKQLKNSPTGASSTVVLYSKAGLGHDTGAKHQESVMRLAVLGVVSDGLRELQVEARESSFVCPLGDVVRVHDADYVRSLQEKCSQLPATSDVTPAQGACLDTDTRLCANSLDAALGGCGAACEAIDLVATNRAQNVFVACRPPGHHAGPRGAVACFRHFWRSPDMCSCGFCLLNTAAVAGAYARYRYGRPRAVPEQSKVLRKIAIIDFDVHHGNGTEEIVKGLKPHKVQKPLPDSWPAEYREVHKPWLDESDGDEVFFGSVHLWDAKGAFYPGGGGPQESSDTIVNVPLAAVGPKPGDVRARQSLTASQRAKLCDEAGANLRRDVSAQLLPALQRFDADLVIFSAGFDGYEADLYHWFRESDYEWLTHAVLDASPRASCISILEGGYSTWDWPPKEAKRAGTRRTASPDQDTEVQKPGLLRACAAHVSALAARAPPSPPPRGF</sequence>
<dbReference type="InterPro" id="IPR023801">
    <property type="entry name" value="His_deacetylse_dom"/>
</dbReference>
<dbReference type="OrthoDB" id="424012at2759"/>
<feature type="region of interest" description="Disordered" evidence="1">
    <location>
        <begin position="63"/>
        <end position="104"/>
    </location>
</feature>
<evidence type="ECO:0000313" key="3">
    <source>
        <dbReference type="EMBL" id="CAH0378775.1"/>
    </source>
</evidence>
<dbReference type="PANTHER" id="PTHR10625">
    <property type="entry name" value="HISTONE DEACETYLASE HDAC1-RELATED"/>
    <property type="match status" value="1"/>
</dbReference>
<reference evidence="3" key="1">
    <citation type="submission" date="2021-11" db="EMBL/GenBank/DDBJ databases">
        <authorList>
            <consortium name="Genoscope - CEA"/>
            <person name="William W."/>
        </authorList>
    </citation>
    <scope>NUCLEOTIDE SEQUENCE</scope>
</reference>